<sequence length="426" mass="48183">MAPYVRLWVALACVHGSAGLRCESRLADGSCLWLYFHLYYSPVLYADDTSSQKALLTAFLVHYLKMSIPASNFLGLLQVNQRHGRLSGKKFADHLRRDFGIRHLRLVFTGRSTSNRDLELFGWSLLREHTRDEDWIIKADVDEFHAFPPLAGMVQNSTFDAHAYFNALNKAGVNVVNGFLVDRLASDARLRVVRPTSVADGIMDQFPLLCSVTANWRQSDVRKVVAYKAFIRTPSSHHHAYGIDELLSPCNITRSCFGADRPRVPIQGEAKFQPVHLRECGRSARHWYHVLRRKLGREAFDLMPFKTHGRLPILKPLRAFATCFHLKWHSGLWALQSEASSFGGHHLPQHFSEKEFRAFVLSSCLPPKASGDAALSSQEMAVVFNYHEAAGNNVAGWWGVLVNLQVNHFCNGLYDMPHLKHITSPL</sequence>
<evidence type="ECO:0000313" key="2">
    <source>
        <dbReference type="EMBL" id="CAE7255289.1"/>
    </source>
</evidence>
<evidence type="ECO:0000256" key="1">
    <source>
        <dbReference type="SAM" id="SignalP"/>
    </source>
</evidence>
<reference evidence="2" key="1">
    <citation type="submission" date="2021-02" db="EMBL/GenBank/DDBJ databases">
        <authorList>
            <person name="Dougan E. K."/>
            <person name="Rhodes N."/>
            <person name="Thang M."/>
            <person name="Chan C."/>
        </authorList>
    </citation>
    <scope>NUCLEOTIDE SEQUENCE</scope>
</reference>
<organism evidence="2 3">
    <name type="scientific">Symbiodinium natans</name>
    <dbReference type="NCBI Taxonomy" id="878477"/>
    <lineage>
        <taxon>Eukaryota</taxon>
        <taxon>Sar</taxon>
        <taxon>Alveolata</taxon>
        <taxon>Dinophyceae</taxon>
        <taxon>Suessiales</taxon>
        <taxon>Symbiodiniaceae</taxon>
        <taxon>Symbiodinium</taxon>
    </lineage>
</organism>
<feature type="signal peptide" evidence="1">
    <location>
        <begin position="1"/>
        <end position="19"/>
    </location>
</feature>
<evidence type="ECO:0000313" key="3">
    <source>
        <dbReference type="Proteomes" id="UP000604046"/>
    </source>
</evidence>
<dbReference type="OrthoDB" id="409595at2759"/>
<keyword evidence="1" id="KW-0732">Signal</keyword>
<comment type="caution">
    <text evidence="2">The sequence shown here is derived from an EMBL/GenBank/DDBJ whole genome shotgun (WGS) entry which is preliminary data.</text>
</comment>
<evidence type="ECO:0008006" key="4">
    <source>
        <dbReference type="Google" id="ProtNLM"/>
    </source>
</evidence>
<gene>
    <name evidence="2" type="ORF">SNAT2548_LOCUS12976</name>
</gene>
<name>A0A812M178_9DINO</name>
<keyword evidence="3" id="KW-1185">Reference proteome</keyword>
<accession>A0A812M178</accession>
<dbReference type="EMBL" id="CAJNDS010001324">
    <property type="protein sequence ID" value="CAE7255289.1"/>
    <property type="molecule type" value="Genomic_DNA"/>
</dbReference>
<dbReference type="Proteomes" id="UP000604046">
    <property type="component" value="Unassembled WGS sequence"/>
</dbReference>
<feature type="chain" id="PRO_5032978192" description="Glycosyltransferase family 92 protein" evidence="1">
    <location>
        <begin position="20"/>
        <end position="426"/>
    </location>
</feature>
<dbReference type="AlphaFoldDB" id="A0A812M178"/>
<protein>
    <recommendedName>
        <fullName evidence="4">Glycosyltransferase family 92 protein</fullName>
    </recommendedName>
</protein>
<proteinExistence type="predicted"/>